<dbReference type="InterPro" id="IPR050383">
    <property type="entry name" value="GlyoxalaseI/FosfomycinResist"/>
</dbReference>
<dbReference type="AlphaFoldDB" id="A0A919YGQ2"/>
<dbReference type="EMBL" id="BORT01000013">
    <property type="protein sequence ID" value="GIO48390.1"/>
    <property type="molecule type" value="Genomic_DNA"/>
</dbReference>
<keyword evidence="3" id="KW-1185">Reference proteome</keyword>
<proteinExistence type="predicted"/>
<dbReference type="Gene3D" id="3.10.180.10">
    <property type="entry name" value="2,3-Dihydroxybiphenyl 1,2-Dioxygenase, domain 1"/>
    <property type="match status" value="1"/>
</dbReference>
<dbReference type="CDD" id="cd07253">
    <property type="entry name" value="GLOD5"/>
    <property type="match status" value="1"/>
</dbReference>
<dbReference type="InterPro" id="IPR029068">
    <property type="entry name" value="Glyas_Bleomycin-R_OHBP_Dase"/>
</dbReference>
<dbReference type="RefSeq" id="WP_212979054.1">
    <property type="nucleotide sequence ID" value="NZ_AP025343.1"/>
</dbReference>
<gene>
    <name evidence="2" type="ORF">J34TS1_31550</name>
</gene>
<organism evidence="2 3">
    <name type="scientific">Paenibacillus azoreducens</name>
    <dbReference type="NCBI Taxonomy" id="116718"/>
    <lineage>
        <taxon>Bacteria</taxon>
        <taxon>Bacillati</taxon>
        <taxon>Bacillota</taxon>
        <taxon>Bacilli</taxon>
        <taxon>Bacillales</taxon>
        <taxon>Paenibacillaceae</taxon>
        <taxon>Paenibacillus</taxon>
    </lineage>
</organism>
<dbReference type="SUPFAM" id="SSF54593">
    <property type="entry name" value="Glyoxalase/Bleomycin resistance protein/Dihydroxybiphenyl dioxygenase"/>
    <property type="match status" value="1"/>
</dbReference>
<dbReference type="Proteomes" id="UP000682811">
    <property type="component" value="Unassembled WGS sequence"/>
</dbReference>
<dbReference type="PROSITE" id="PS51819">
    <property type="entry name" value="VOC"/>
    <property type="match status" value="1"/>
</dbReference>
<dbReference type="PANTHER" id="PTHR21366">
    <property type="entry name" value="GLYOXALASE FAMILY PROTEIN"/>
    <property type="match status" value="1"/>
</dbReference>
<reference evidence="2 3" key="1">
    <citation type="submission" date="2021-03" db="EMBL/GenBank/DDBJ databases">
        <title>Antimicrobial resistance genes in bacteria isolated from Japanese honey, and their potential for conferring macrolide and lincosamide resistance in the American foulbrood pathogen Paenibacillus larvae.</title>
        <authorList>
            <person name="Okamoto M."/>
            <person name="Kumagai M."/>
            <person name="Kanamori H."/>
            <person name="Takamatsu D."/>
        </authorList>
    </citation>
    <scope>NUCLEOTIDE SEQUENCE [LARGE SCALE GENOMIC DNA]</scope>
    <source>
        <strain evidence="2 3">J34TS1</strain>
    </source>
</reference>
<dbReference type="InterPro" id="IPR037523">
    <property type="entry name" value="VOC_core"/>
</dbReference>
<dbReference type="PANTHER" id="PTHR21366:SF14">
    <property type="entry name" value="GLYOXALASE DOMAIN-CONTAINING PROTEIN 5"/>
    <property type="match status" value="1"/>
</dbReference>
<evidence type="ECO:0000259" key="1">
    <source>
        <dbReference type="PROSITE" id="PS51819"/>
    </source>
</evidence>
<accession>A0A919YGQ2</accession>
<comment type="caution">
    <text evidence="2">The sequence shown here is derived from an EMBL/GenBank/DDBJ whole genome shotgun (WGS) entry which is preliminary data.</text>
</comment>
<dbReference type="InterPro" id="IPR004360">
    <property type="entry name" value="Glyas_Fos-R_dOase_dom"/>
</dbReference>
<name>A0A919YGQ2_9BACL</name>
<feature type="domain" description="VOC" evidence="1">
    <location>
        <begin position="6"/>
        <end position="126"/>
    </location>
</feature>
<dbReference type="Pfam" id="PF00903">
    <property type="entry name" value="Glyoxalase"/>
    <property type="match status" value="1"/>
</dbReference>
<sequence>MITIESLDHLVLTVKSIDKTIDFYRKALNMEVVEFGDNRKALLFGRQKFNLHEVGKEFEPKARKPVPGSADFCLITKAPIEQVVRHFEGIGVPIEEGPVLRTGAVGRIISVYVRDPDGNLVEVSNYID</sequence>
<evidence type="ECO:0000313" key="3">
    <source>
        <dbReference type="Proteomes" id="UP000682811"/>
    </source>
</evidence>
<evidence type="ECO:0000313" key="2">
    <source>
        <dbReference type="EMBL" id="GIO48390.1"/>
    </source>
</evidence>
<protein>
    <submittedName>
        <fullName evidence="2">Virulence protein</fullName>
    </submittedName>
</protein>